<reference evidence="1 2" key="1">
    <citation type="submission" date="2019-09" db="EMBL/GenBank/DDBJ databases">
        <title>Draft genome sequence of Bacillus sp. JC-7.</title>
        <authorList>
            <person name="Tanaka N."/>
            <person name="Shiwa Y."/>
            <person name="Fujita N."/>
            <person name="Tanasupawat S."/>
        </authorList>
    </citation>
    <scope>NUCLEOTIDE SEQUENCE [LARGE SCALE GENOMIC DNA]</scope>
    <source>
        <strain evidence="1 2">JC-7</strain>
    </source>
</reference>
<dbReference type="Proteomes" id="UP000391919">
    <property type="component" value="Unassembled WGS sequence"/>
</dbReference>
<sequence length="119" mass="13593">MIFNNIIGLDDIFVWLLESKANTVKVPHLFPKHFDLPEIFAWLDSYRISFNEKDEKGFYFFNAASYPDKIVLYKGMPLALAKSGNNKIYFNIDGAPEITEEFTCHAGGINSALGEPRKR</sequence>
<dbReference type="AlphaFoldDB" id="A0A5J4J782"/>
<dbReference type="EMBL" id="BKZQ01000027">
    <property type="protein sequence ID" value="GER70782.1"/>
    <property type="molecule type" value="Genomic_DNA"/>
</dbReference>
<evidence type="ECO:0000313" key="1">
    <source>
        <dbReference type="EMBL" id="GER70782.1"/>
    </source>
</evidence>
<protein>
    <submittedName>
        <fullName evidence="1">Uncharacterized protein</fullName>
    </submittedName>
</protein>
<proteinExistence type="predicted"/>
<accession>A0A5J4J782</accession>
<keyword evidence="2" id="KW-1185">Reference proteome</keyword>
<organism evidence="1 2">
    <name type="scientific">Weizmannia acidilactici</name>
    <dbReference type="NCBI Taxonomy" id="2607726"/>
    <lineage>
        <taxon>Bacteria</taxon>
        <taxon>Bacillati</taxon>
        <taxon>Bacillota</taxon>
        <taxon>Bacilli</taxon>
        <taxon>Bacillales</taxon>
        <taxon>Bacillaceae</taxon>
        <taxon>Heyndrickxia</taxon>
    </lineage>
</organism>
<gene>
    <name evidence="1" type="ORF">BpJC7_20850</name>
</gene>
<comment type="caution">
    <text evidence="1">The sequence shown here is derived from an EMBL/GenBank/DDBJ whole genome shotgun (WGS) entry which is preliminary data.</text>
</comment>
<name>A0A5J4J782_9BACI</name>
<evidence type="ECO:0000313" key="2">
    <source>
        <dbReference type="Proteomes" id="UP000391919"/>
    </source>
</evidence>